<evidence type="ECO:0000313" key="1">
    <source>
        <dbReference type="EMBL" id="MFA9949933.1"/>
    </source>
</evidence>
<dbReference type="CDD" id="cd05483">
    <property type="entry name" value="retropepsin_like_bacteria"/>
    <property type="match status" value="1"/>
</dbReference>
<dbReference type="InterPro" id="IPR011969">
    <property type="entry name" value="Clan_AA_Asp_peptidase_C"/>
</dbReference>
<comment type="caution">
    <text evidence="1">The sequence shown here is derived from an EMBL/GenBank/DDBJ whole genome shotgun (WGS) entry which is preliminary data.</text>
</comment>
<keyword evidence="2" id="KW-1185">Reference proteome</keyword>
<proteinExistence type="predicted"/>
<dbReference type="GO" id="GO:0006508">
    <property type="term" value="P:proteolysis"/>
    <property type="evidence" value="ECO:0007669"/>
    <property type="project" value="UniProtKB-KW"/>
</dbReference>
<dbReference type="Gene3D" id="2.40.70.10">
    <property type="entry name" value="Acid Proteases"/>
    <property type="match status" value="1"/>
</dbReference>
<dbReference type="NCBIfam" id="TIGR02281">
    <property type="entry name" value="clan_AA_DTGA"/>
    <property type="match status" value="1"/>
</dbReference>
<dbReference type="GO" id="GO:0008233">
    <property type="term" value="F:peptidase activity"/>
    <property type="evidence" value="ECO:0007669"/>
    <property type="project" value="UniProtKB-KW"/>
</dbReference>
<dbReference type="EMBL" id="JBEUWX010000002">
    <property type="protein sequence ID" value="MFA9949933.1"/>
    <property type="molecule type" value="Genomic_DNA"/>
</dbReference>
<gene>
    <name evidence="1" type="ORF">ABCS64_06320</name>
</gene>
<dbReference type="InterPro" id="IPR034122">
    <property type="entry name" value="Retropepsin-like_bacterial"/>
</dbReference>
<dbReference type="InterPro" id="IPR021109">
    <property type="entry name" value="Peptidase_aspartic_dom_sf"/>
</dbReference>
<name>A0ABV4UEQ0_9RHOO</name>
<dbReference type="Pfam" id="PF13975">
    <property type="entry name" value="gag-asp_proteas"/>
    <property type="match status" value="1"/>
</dbReference>
<evidence type="ECO:0000313" key="2">
    <source>
        <dbReference type="Proteomes" id="UP001574673"/>
    </source>
</evidence>
<dbReference type="EC" id="3.4.23.-" evidence="1"/>
<dbReference type="PROSITE" id="PS00141">
    <property type="entry name" value="ASP_PROTEASE"/>
    <property type="match status" value="1"/>
</dbReference>
<accession>A0ABV4UEQ0</accession>
<dbReference type="RefSeq" id="WP_418891027.1">
    <property type="nucleotide sequence ID" value="NZ_JBEUWX010000002.1"/>
</dbReference>
<dbReference type="InterPro" id="IPR001969">
    <property type="entry name" value="Aspartic_peptidase_AS"/>
</dbReference>
<organism evidence="1 2">
    <name type="scientific">Dentiradicibacter hellwigii</name>
    <dbReference type="NCBI Taxonomy" id="3149053"/>
    <lineage>
        <taxon>Bacteria</taxon>
        <taxon>Pseudomonadati</taxon>
        <taxon>Pseudomonadota</taxon>
        <taxon>Betaproteobacteria</taxon>
        <taxon>Rhodocyclales</taxon>
        <taxon>Rhodocyclaceae</taxon>
        <taxon>Dentiradicibacter</taxon>
    </lineage>
</organism>
<dbReference type="SUPFAM" id="SSF50630">
    <property type="entry name" value="Acid proteases"/>
    <property type="match status" value="1"/>
</dbReference>
<dbReference type="Proteomes" id="UP001574673">
    <property type="component" value="Unassembled WGS sequence"/>
</dbReference>
<keyword evidence="1" id="KW-0378">Hydrolase</keyword>
<keyword evidence="1" id="KW-0645">Protease</keyword>
<sequence>MPSSAADVGLVGIFPGKALLTINGGAPRTVAVGGKTADGVKVLAAGGDTATIEVDGKKRVLRIGQNVTVRATAGGRATTVLTADGRGHFLTTGSINGASMRFLVDTGASTVAMGASDARRAGVDPTRGEKGFAQTANGVAEVSRVRLHSVRVGDIVLNDVEATVHSQDMPMVLLGMSFLNRMEMQRNGDTMTLRKNY</sequence>
<reference evidence="2" key="1">
    <citation type="submission" date="2024-06" db="EMBL/GenBank/DDBJ databases">
        <title>Radixoralia hellwigii gen. nov., sp nov., isolated from a root canal in the human oral cavity.</title>
        <authorList>
            <person name="Bartsch S."/>
            <person name="Wittmer A."/>
            <person name="Schulz A.-K."/>
            <person name="Neumann-Schaal M."/>
            <person name="Wolf J."/>
            <person name="Gronow S."/>
            <person name="Tennert C."/>
            <person name="Haecker G."/>
            <person name="Cieplik F."/>
            <person name="Al-Ahmad A."/>
        </authorList>
    </citation>
    <scope>NUCLEOTIDE SEQUENCE [LARGE SCALE GENOMIC DNA]</scope>
    <source>
        <strain evidence="2">Wk13</strain>
    </source>
</reference>
<protein>
    <submittedName>
        <fullName evidence="1">TIGR02281 family clan AA aspartic protease</fullName>
        <ecNumber evidence="1">3.4.23.-</ecNumber>
    </submittedName>
</protein>